<comment type="caution">
    <text evidence="11">The sequence shown here is derived from an EMBL/GenBank/DDBJ whole genome shotgun (WGS) entry which is preliminary data.</text>
</comment>
<dbReference type="GO" id="GO:0000160">
    <property type="term" value="P:phosphorelay signal transduction system"/>
    <property type="evidence" value="ECO:0007669"/>
    <property type="project" value="TreeGrafter"/>
</dbReference>
<dbReference type="OrthoDB" id="9804645at2"/>
<dbReference type="SMART" id="SM00387">
    <property type="entry name" value="HATPase_c"/>
    <property type="match status" value="1"/>
</dbReference>
<evidence type="ECO:0000313" key="12">
    <source>
        <dbReference type="Proteomes" id="UP000466730"/>
    </source>
</evidence>
<keyword evidence="7 11" id="KW-0418">Kinase</keyword>
<dbReference type="PROSITE" id="PS50109">
    <property type="entry name" value="HIS_KIN"/>
    <property type="match status" value="1"/>
</dbReference>
<evidence type="ECO:0000256" key="8">
    <source>
        <dbReference type="ARBA" id="ARBA00022989"/>
    </source>
</evidence>
<dbReference type="GO" id="GO:0005886">
    <property type="term" value="C:plasma membrane"/>
    <property type="evidence" value="ECO:0007669"/>
    <property type="project" value="TreeGrafter"/>
</dbReference>
<feature type="domain" description="Histidine kinase" evidence="10">
    <location>
        <begin position="247"/>
        <end position="446"/>
    </location>
</feature>
<keyword evidence="5" id="KW-0808">Transferase</keyword>
<evidence type="ECO:0000256" key="6">
    <source>
        <dbReference type="ARBA" id="ARBA00022692"/>
    </source>
</evidence>
<dbReference type="PANTHER" id="PTHR45436:SF5">
    <property type="entry name" value="SENSOR HISTIDINE KINASE TRCS"/>
    <property type="match status" value="1"/>
</dbReference>
<comment type="catalytic activity">
    <reaction evidence="1">
        <text>ATP + protein L-histidine = ADP + protein N-phospho-L-histidine.</text>
        <dbReference type="EC" id="2.7.13.3"/>
    </reaction>
</comment>
<evidence type="ECO:0000256" key="3">
    <source>
        <dbReference type="ARBA" id="ARBA00012438"/>
    </source>
</evidence>
<keyword evidence="12" id="KW-1185">Reference proteome</keyword>
<accession>A0A844B7P6</accession>
<gene>
    <name evidence="11" type="ORF">GH815_15000</name>
</gene>
<keyword evidence="6" id="KW-0812">Transmembrane</keyword>
<dbReference type="EC" id="2.7.13.3" evidence="3"/>
<name>A0A844B7P6_9RHOB</name>
<dbReference type="SUPFAM" id="SSF55874">
    <property type="entry name" value="ATPase domain of HSP90 chaperone/DNA topoisomerase II/histidine kinase"/>
    <property type="match status" value="1"/>
</dbReference>
<dbReference type="InterPro" id="IPR003594">
    <property type="entry name" value="HATPase_dom"/>
</dbReference>
<dbReference type="AlphaFoldDB" id="A0A844B7P6"/>
<evidence type="ECO:0000256" key="1">
    <source>
        <dbReference type="ARBA" id="ARBA00000085"/>
    </source>
</evidence>
<comment type="subcellular location">
    <subcellularLocation>
        <location evidence="2">Membrane</location>
    </subcellularLocation>
</comment>
<keyword evidence="8" id="KW-1133">Transmembrane helix</keyword>
<evidence type="ECO:0000256" key="2">
    <source>
        <dbReference type="ARBA" id="ARBA00004370"/>
    </source>
</evidence>
<dbReference type="Pfam" id="PF02518">
    <property type="entry name" value="HATPase_c"/>
    <property type="match status" value="1"/>
</dbReference>
<dbReference type="InterPro" id="IPR036890">
    <property type="entry name" value="HATPase_C_sf"/>
</dbReference>
<sequence length="450" mass="47116">MNRLSLRLRLTLAGAGAVTLAIALASLGLAALFAAHVERRAVAELSVQLDQVLAGIERDAAGALDLATAPADPRFQHPYGGLYWQLDAAGERLRSRSLWDYDLPLPPDLLHDGAAHVHRLPGPEGGELLAVERSVTLPARLGAVTLRAAVAMDRAELAEARTAFLRDLAPYSAVLALALMAAGWAQIAVGLRPLHAIRDRVTAVRTGRAARLGEEFPAEVRPLAAEVDALLAAREAELARARTRAGDLAHGLKTPLQALMGEAGRLRAGGRTEAADAIEEIAGAMRAHVERELARSRVAMQGRAARADVGQVVAGLIRVIGRTRAGAALDWRQEVPEGLIAAADPDDLAEALGALIENAAHFADARVTVAARRAGARVEIAIRDDGPGIAPDRIDALMARGARADTSGSGLGLAIARDIAEALDGSLTLHPADPGLEARLSVPRAEDPAL</sequence>
<dbReference type="Proteomes" id="UP000466730">
    <property type="component" value="Unassembled WGS sequence"/>
</dbReference>
<reference evidence="11 12" key="1">
    <citation type="submission" date="2019-11" db="EMBL/GenBank/DDBJ databases">
        <title>Draft Whole-Genome sequence of the marine photosynthetic bacterium Rhodovulum strictum DSM 11289.</title>
        <authorList>
            <person name="Kyndt J.A."/>
            <person name="Meyer T.E."/>
        </authorList>
    </citation>
    <scope>NUCLEOTIDE SEQUENCE [LARGE SCALE GENOMIC DNA]</scope>
    <source>
        <strain evidence="11 12">DSM 11289</strain>
    </source>
</reference>
<dbReference type="EMBL" id="WJPO01000027">
    <property type="protein sequence ID" value="MRH22291.1"/>
    <property type="molecule type" value="Genomic_DNA"/>
</dbReference>
<evidence type="ECO:0000256" key="7">
    <source>
        <dbReference type="ARBA" id="ARBA00022777"/>
    </source>
</evidence>
<keyword evidence="4" id="KW-0597">Phosphoprotein</keyword>
<dbReference type="PANTHER" id="PTHR45436">
    <property type="entry name" value="SENSOR HISTIDINE KINASE YKOH"/>
    <property type="match status" value="1"/>
</dbReference>
<dbReference type="InterPro" id="IPR005467">
    <property type="entry name" value="His_kinase_dom"/>
</dbReference>
<dbReference type="GO" id="GO:0004673">
    <property type="term" value="F:protein histidine kinase activity"/>
    <property type="evidence" value="ECO:0007669"/>
    <property type="project" value="UniProtKB-EC"/>
</dbReference>
<organism evidence="11 12">
    <name type="scientific">Rhodovulum strictum</name>
    <dbReference type="NCBI Taxonomy" id="58314"/>
    <lineage>
        <taxon>Bacteria</taxon>
        <taxon>Pseudomonadati</taxon>
        <taxon>Pseudomonadota</taxon>
        <taxon>Alphaproteobacteria</taxon>
        <taxon>Rhodobacterales</taxon>
        <taxon>Paracoccaceae</taxon>
        <taxon>Rhodovulum</taxon>
    </lineage>
</organism>
<evidence type="ECO:0000259" key="10">
    <source>
        <dbReference type="PROSITE" id="PS50109"/>
    </source>
</evidence>
<evidence type="ECO:0000256" key="9">
    <source>
        <dbReference type="ARBA" id="ARBA00023136"/>
    </source>
</evidence>
<evidence type="ECO:0000313" key="11">
    <source>
        <dbReference type="EMBL" id="MRH22291.1"/>
    </source>
</evidence>
<dbReference type="RefSeq" id="WP_153749571.1">
    <property type="nucleotide sequence ID" value="NZ_BAAADI010000009.1"/>
</dbReference>
<protein>
    <recommendedName>
        <fullName evidence="3">histidine kinase</fullName>
        <ecNumber evidence="3">2.7.13.3</ecNumber>
    </recommendedName>
</protein>
<dbReference type="Gene3D" id="3.30.565.10">
    <property type="entry name" value="Histidine kinase-like ATPase, C-terminal domain"/>
    <property type="match status" value="1"/>
</dbReference>
<keyword evidence="9" id="KW-0472">Membrane</keyword>
<dbReference type="InterPro" id="IPR050428">
    <property type="entry name" value="TCS_sensor_his_kinase"/>
</dbReference>
<evidence type="ECO:0000256" key="5">
    <source>
        <dbReference type="ARBA" id="ARBA00022679"/>
    </source>
</evidence>
<dbReference type="InterPro" id="IPR004358">
    <property type="entry name" value="Sig_transdc_His_kin-like_C"/>
</dbReference>
<dbReference type="Gene3D" id="1.10.287.130">
    <property type="match status" value="1"/>
</dbReference>
<dbReference type="PRINTS" id="PR00344">
    <property type="entry name" value="BCTRLSENSOR"/>
</dbReference>
<evidence type="ECO:0000256" key="4">
    <source>
        <dbReference type="ARBA" id="ARBA00022553"/>
    </source>
</evidence>
<proteinExistence type="predicted"/>